<organism evidence="1 2">
    <name type="scientific">Daeguia caeni</name>
    <dbReference type="NCBI Taxonomy" id="439612"/>
    <lineage>
        <taxon>Bacteria</taxon>
        <taxon>Pseudomonadati</taxon>
        <taxon>Pseudomonadota</taxon>
        <taxon>Alphaproteobacteria</taxon>
        <taxon>Hyphomicrobiales</taxon>
        <taxon>Brucellaceae</taxon>
        <taxon>Daeguia</taxon>
    </lineage>
</organism>
<protein>
    <submittedName>
        <fullName evidence="1">Uncharacterized protein</fullName>
    </submittedName>
</protein>
<reference evidence="2" key="1">
    <citation type="journal article" date="2019" name="Int. J. Syst. Evol. Microbiol.">
        <title>The Global Catalogue of Microorganisms (GCM) 10K type strain sequencing project: providing services to taxonomists for standard genome sequencing and annotation.</title>
        <authorList>
            <consortium name="The Broad Institute Genomics Platform"/>
            <consortium name="The Broad Institute Genome Sequencing Center for Infectious Disease"/>
            <person name="Wu L."/>
            <person name="Ma J."/>
        </authorList>
    </citation>
    <scope>NUCLEOTIDE SEQUENCE [LARGE SCALE GENOMIC DNA]</scope>
    <source>
        <strain evidence="2">CGMCC 1.15731</strain>
    </source>
</reference>
<gene>
    <name evidence="1" type="ORF">ACFO1V_00115</name>
</gene>
<evidence type="ECO:0000313" key="1">
    <source>
        <dbReference type="EMBL" id="MFC4623648.1"/>
    </source>
</evidence>
<comment type="caution">
    <text evidence="1">The sequence shown here is derived from an EMBL/GenBank/DDBJ whole genome shotgun (WGS) entry which is preliminary data.</text>
</comment>
<sequence>MIFIFVALTGFLSCLNIIAIYITIKKSAHDDTLILDHYYDHAIGEIMNGLLRHGNDQDMPIEAYPLAPERIHSRL</sequence>
<proteinExistence type="predicted"/>
<name>A0ABV9GZM8_9HYPH</name>
<dbReference type="RefSeq" id="WP_374829963.1">
    <property type="nucleotide sequence ID" value="NZ_JBHEEZ010000002.1"/>
</dbReference>
<accession>A0ABV9GZM8</accession>
<dbReference type="Proteomes" id="UP001596042">
    <property type="component" value="Unassembled WGS sequence"/>
</dbReference>
<keyword evidence="2" id="KW-1185">Reference proteome</keyword>
<evidence type="ECO:0000313" key="2">
    <source>
        <dbReference type="Proteomes" id="UP001596042"/>
    </source>
</evidence>
<dbReference type="EMBL" id="JBHSEL010000001">
    <property type="protein sequence ID" value="MFC4623648.1"/>
    <property type="molecule type" value="Genomic_DNA"/>
</dbReference>